<evidence type="ECO:0000313" key="2">
    <source>
        <dbReference type="Proteomes" id="UP000821865"/>
    </source>
</evidence>
<organism evidence="1 2">
    <name type="scientific">Dermacentor silvarum</name>
    <name type="common">Tick</name>
    <dbReference type="NCBI Taxonomy" id="543639"/>
    <lineage>
        <taxon>Eukaryota</taxon>
        <taxon>Metazoa</taxon>
        <taxon>Ecdysozoa</taxon>
        <taxon>Arthropoda</taxon>
        <taxon>Chelicerata</taxon>
        <taxon>Arachnida</taxon>
        <taxon>Acari</taxon>
        <taxon>Parasitiformes</taxon>
        <taxon>Ixodida</taxon>
        <taxon>Ixodoidea</taxon>
        <taxon>Ixodidae</taxon>
        <taxon>Rhipicephalinae</taxon>
        <taxon>Dermacentor</taxon>
    </lineage>
</organism>
<protein>
    <submittedName>
        <fullName evidence="1">Uncharacterized protein</fullName>
    </submittedName>
</protein>
<gene>
    <name evidence="1" type="ORF">HPB49_024733</name>
</gene>
<dbReference type="EMBL" id="CM023477">
    <property type="protein sequence ID" value="KAH7938504.1"/>
    <property type="molecule type" value="Genomic_DNA"/>
</dbReference>
<name>A0ACB8CCA4_DERSI</name>
<keyword evidence="2" id="KW-1185">Reference proteome</keyword>
<comment type="caution">
    <text evidence="1">The sequence shown here is derived from an EMBL/GenBank/DDBJ whole genome shotgun (WGS) entry which is preliminary data.</text>
</comment>
<evidence type="ECO:0000313" key="1">
    <source>
        <dbReference type="EMBL" id="KAH7938504.1"/>
    </source>
</evidence>
<sequence length="639" mass="71023">MLHKRVFRTQRHGQPIYTRETSLAFHAAPTEEERDAWVMELEEAVLRQMVCRRAYHIWDRRYIGPTLALVNAKLQDAGLLYEELACSLQELDRRWSTEEAGQRTRWPGVIRDLLAFLTTARAAMALLENLKEMILPGLLAQLDTMQPRKKAATMLSLLRTQAAGRGRASATVLFISRVAGLAVDPLSVLLRRNPEPTEGNALLEPALRGSRTRLHHPLSEMAHTDHLAYASRLDTSGRRSPSTSERTGTRSLPTVRSPRRGSGQHLANAENSSFVSISDSATCSLARFVTAVSSIEHSADSSETESSISSTAPSADHRWQVDTVVGKGRAPGHRSPPSKHHSKTPPTLLTLGTNRIWEEAPGPTARTLGDLCSSLPFGESLLHVDYPMPLLQTRSCLQALADLFACPELFAEIGSSTRASERMLRALRWYLAGIYYVKRGDDITKPLEPVLGETHRCSWPLRCGPGIGDLQYAAEQVSVNPPQTCLYAECSSSGIRALAQLQPEAFSVGSYVQIRLHGKASVYVSQYSEEYMFELPAACVRNVASKPWFEFCGVVNVSCRQTGYHAKIKFMAKAPMPGSQRHSIQADVYNPVMNRPFVRLHGRWTDSVTASWASGLFKKEGDTFSYKNDLRRKSEKKLQ</sequence>
<reference evidence="1" key="1">
    <citation type="submission" date="2020-05" db="EMBL/GenBank/DDBJ databases">
        <title>Large-scale comparative analyses of tick genomes elucidate their genetic diversity and vector capacities.</title>
        <authorList>
            <person name="Jia N."/>
            <person name="Wang J."/>
            <person name="Shi W."/>
            <person name="Du L."/>
            <person name="Sun Y."/>
            <person name="Zhan W."/>
            <person name="Jiang J."/>
            <person name="Wang Q."/>
            <person name="Zhang B."/>
            <person name="Ji P."/>
            <person name="Sakyi L.B."/>
            <person name="Cui X."/>
            <person name="Yuan T."/>
            <person name="Jiang B."/>
            <person name="Yang W."/>
            <person name="Lam T.T.-Y."/>
            <person name="Chang Q."/>
            <person name="Ding S."/>
            <person name="Wang X."/>
            <person name="Zhu J."/>
            <person name="Ruan X."/>
            <person name="Zhao L."/>
            <person name="Wei J."/>
            <person name="Que T."/>
            <person name="Du C."/>
            <person name="Cheng J."/>
            <person name="Dai P."/>
            <person name="Han X."/>
            <person name="Huang E."/>
            <person name="Gao Y."/>
            <person name="Liu J."/>
            <person name="Shao H."/>
            <person name="Ye R."/>
            <person name="Li L."/>
            <person name="Wei W."/>
            <person name="Wang X."/>
            <person name="Wang C."/>
            <person name="Yang T."/>
            <person name="Huo Q."/>
            <person name="Li W."/>
            <person name="Guo W."/>
            <person name="Chen H."/>
            <person name="Zhou L."/>
            <person name="Ni X."/>
            <person name="Tian J."/>
            <person name="Zhou Y."/>
            <person name="Sheng Y."/>
            <person name="Liu T."/>
            <person name="Pan Y."/>
            <person name="Xia L."/>
            <person name="Li J."/>
            <person name="Zhao F."/>
            <person name="Cao W."/>
        </authorList>
    </citation>
    <scope>NUCLEOTIDE SEQUENCE</scope>
    <source>
        <strain evidence="1">Dsil-2018</strain>
    </source>
</reference>
<accession>A0ACB8CCA4</accession>
<proteinExistence type="predicted"/>
<dbReference type="Proteomes" id="UP000821865">
    <property type="component" value="Chromosome 8"/>
</dbReference>